<dbReference type="AlphaFoldDB" id="A0ABD0P037"/>
<reference evidence="1 2" key="1">
    <citation type="submission" date="2024-05" db="EMBL/GenBank/DDBJ databases">
        <title>Genome sequencing and assembly of Indian major carp, Cirrhinus mrigala (Hamilton, 1822).</title>
        <authorList>
            <person name="Mohindra V."/>
            <person name="Chowdhury L.M."/>
            <person name="Lal K."/>
            <person name="Jena J.K."/>
        </authorList>
    </citation>
    <scope>NUCLEOTIDE SEQUENCE [LARGE SCALE GENOMIC DNA]</scope>
    <source>
        <strain evidence="1">CM1030</strain>
        <tissue evidence="1">Blood</tissue>
    </source>
</reference>
<evidence type="ECO:0000313" key="1">
    <source>
        <dbReference type="EMBL" id="KAL0166916.1"/>
    </source>
</evidence>
<feature type="non-terminal residue" evidence="1">
    <location>
        <position position="59"/>
    </location>
</feature>
<feature type="non-terminal residue" evidence="1">
    <location>
        <position position="1"/>
    </location>
</feature>
<evidence type="ECO:0000313" key="2">
    <source>
        <dbReference type="Proteomes" id="UP001529510"/>
    </source>
</evidence>
<keyword evidence="2" id="KW-1185">Reference proteome</keyword>
<name>A0ABD0P037_CIRMR</name>
<sequence>KRKFRGKSSNRRKVWIQITGRNCSGTITSSSRRIWLVIWARASESANRSTTTTALRRTE</sequence>
<dbReference type="EMBL" id="JAMKFB020000019">
    <property type="protein sequence ID" value="KAL0166916.1"/>
    <property type="molecule type" value="Genomic_DNA"/>
</dbReference>
<dbReference type="Proteomes" id="UP001529510">
    <property type="component" value="Unassembled WGS sequence"/>
</dbReference>
<proteinExistence type="predicted"/>
<protein>
    <submittedName>
        <fullName evidence="1">Uncharacterized protein</fullName>
    </submittedName>
</protein>
<organism evidence="1 2">
    <name type="scientific">Cirrhinus mrigala</name>
    <name type="common">Mrigala</name>
    <dbReference type="NCBI Taxonomy" id="683832"/>
    <lineage>
        <taxon>Eukaryota</taxon>
        <taxon>Metazoa</taxon>
        <taxon>Chordata</taxon>
        <taxon>Craniata</taxon>
        <taxon>Vertebrata</taxon>
        <taxon>Euteleostomi</taxon>
        <taxon>Actinopterygii</taxon>
        <taxon>Neopterygii</taxon>
        <taxon>Teleostei</taxon>
        <taxon>Ostariophysi</taxon>
        <taxon>Cypriniformes</taxon>
        <taxon>Cyprinidae</taxon>
        <taxon>Labeoninae</taxon>
        <taxon>Labeonini</taxon>
        <taxon>Cirrhinus</taxon>
    </lineage>
</organism>
<gene>
    <name evidence="1" type="ORF">M9458_038760</name>
</gene>
<comment type="caution">
    <text evidence="1">The sequence shown here is derived from an EMBL/GenBank/DDBJ whole genome shotgun (WGS) entry which is preliminary data.</text>
</comment>
<accession>A0ABD0P037</accession>